<evidence type="ECO:0000313" key="2">
    <source>
        <dbReference type="EMBL" id="THU47442.1"/>
    </source>
</evidence>
<feature type="compositionally biased region" description="Acidic residues" evidence="1">
    <location>
        <begin position="8"/>
        <end position="21"/>
    </location>
</feature>
<dbReference type="EMBL" id="PYDT01000010">
    <property type="protein sequence ID" value="THU47442.1"/>
    <property type="molecule type" value="Genomic_DNA"/>
</dbReference>
<feature type="compositionally biased region" description="Basic and acidic residues" evidence="1">
    <location>
        <begin position="22"/>
        <end position="32"/>
    </location>
</feature>
<sequence length="181" mass="19596">MSLVDYASSEEEEEEEEEEIDLQEKGEEKGKQQMESVAPSLSPPSTRPLPPLIPLGNRQNQIPIAANQPSNVVPPLPPPSLEGLLDVSVLFATRSYQSSQTVGTDHSSRVAAALAESASRKRESDGSTFPQPSSKHSRGQLRRLRNVPNTKGGLLVPPQLSGRSNVVTEDIGKFFVSKLAE</sequence>
<comment type="caution">
    <text evidence="2">The sequence shown here is derived from an EMBL/GenBank/DDBJ whole genome shotgun (WGS) entry which is preliminary data.</text>
</comment>
<feature type="compositionally biased region" description="Basic residues" evidence="1">
    <location>
        <begin position="135"/>
        <end position="145"/>
    </location>
</feature>
<accession>A0A4S8IJ54</accession>
<dbReference type="AlphaFoldDB" id="A0A4S8IJ54"/>
<keyword evidence="3" id="KW-1185">Reference proteome</keyword>
<reference evidence="2 3" key="1">
    <citation type="journal article" date="2019" name="Nat. Plants">
        <title>Genome sequencing of Musa balbisiana reveals subgenome evolution and function divergence in polyploid bananas.</title>
        <authorList>
            <person name="Yao X."/>
        </authorList>
    </citation>
    <scope>NUCLEOTIDE SEQUENCE [LARGE SCALE GENOMIC DNA]</scope>
    <source>
        <strain evidence="3">cv. DH-PKW</strain>
        <tissue evidence="2">Leaves</tissue>
    </source>
</reference>
<gene>
    <name evidence="2" type="ORF">C4D60_Mb09t15560</name>
</gene>
<organism evidence="2 3">
    <name type="scientific">Musa balbisiana</name>
    <name type="common">Banana</name>
    <dbReference type="NCBI Taxonomy" id="52838"/>
    <lineage>
        <taxon>Eukaryota</taxon>
        <taxon>Viridiplantae</taxon>
        <taxon>Streptophyta</taxon>
        <taxon>Embryophyta</taxon>
        <taxon>Tracheophyta</taxon>
        <taxon>Spermatophyta</taxon>
        <taxon>Magnoliopsida</taxon>
        <taxon>Liliopsida</taxon>
        <taxon>Zingiberales</taxon>
        <taxon>Musaceae</taxon>
        <taxon>Musa</taxon>
    </lineage>
</organism>
<feature type="region of interest" description="Disordered" evidence="1">
    <location>
        <begin position="1"/>
        <end position="79"/>
    </location>
</feature>
<name>A0A4S8IJ54_MUSBA</name>
<evidence type="ECO:0000256" key="1">
    <source>
        <dbReference type="SAM" id="MobiDB-lite"/>
    </source>
</evidence>
<evidence type="ECO:0000313" key="3">
    <source>
        <dbReference type="Proteomes" id="UP000317650"/>
    </source>
</evidence>
<proteinExistence type="predicted"/>
<dbReference type="Proteomes" id="UP000317650">
    <property type="component" value="Chromosome 9"/>
</dbReference>
<protein>
    <submittedName>
        <fullName evidence="2">Uncharacterized protein</fullName>
    </submittedName>
</protein>
<feature type="region of interest" description="Disordered" evidence="1">
    <location>
        <begin position="96"/>
        <end position="161"/>
    </location>
</feature>
<dbReference type="STRING" id="52838.A0A4S8IJ54"/>
<feature type="compositionally biased region" description="Pro residues" evidence="1">
    <location>
        <begin position="41"/>
        <end position="53"/>
    </location>
</feature>
<feature type="compositionally biased region" description="Polar residues" evidence="1">
    <location>
        <begin position="96"/>
        <end position="105"/>
    </location>
</feature>